<dbReference type="RefSeq" id="WP_107684943.1">
    <property type="nucleotide sequence ID" value="NZ_CAWQUB010000001.1"/>
</dbReference>
<protein>
    <recommendedName>
        <fullName evidence="4">ATP-binding protein</fullName>
    </recommendedName>
</protein>
<evidence type="ECO:0008006" key="4">
    <source>
        <dbReference type="Google" id="ProtNLM"/>
    </source>
</evidence>
<evidence type="ECO:0000256" key="1">
    <source>
        <dbReference type="SAM" id="MobiDB-lite"/>
    </source>
</evidence>
<evidence type="ECO:0000313" key="2">
    <source>
        <dbReference type="EMBL" id="PTH78791.1"/>
    </source>
</evidence>
<reference evidence="2 3" key="1">
    <citation type="submission" date="2018-03" db="EMBL/GenBank/DDBJ databases">
        <title>Aeromonas veronii whole genome sequencing and analysis.</title>
        <authorList>
            <person name="Xie H."/>
            <person name="Liu T."/>
            <person name="Wang K."/>
        </authorList>
    </citation>
    <scope>NUCLEOTIDE SEQUENCE [LARGE SCALE GENOMIC DNA]</scope>
    <source>
        <strain evidence="2 3">XH.VA.1</strain>
    </source>
</reference>
<sequence>MVSKKFDAVEFSTAYLATVKLYKGPYVVYENQPGICHTHKSDRVIASIRSFARSRGERLNENRLKDVLDEIAAFAFEDAQPVVVHNRVAPYLEGYIYNLGNGRFLQNMGTGISVVSTLPEGIFFTETNTMLAMPELVQKFDIKALLNLFNCNNNAQKLLLLAWLTYTISTPKAAQLPYPILVVKAPAGSGKSFMCNKIIRQLVDPCAVPSQAMPKNIKDIAISSQNNHVLIYDNLRFIRQELSDGLCVVATGGSLAGRKLYTDGEEFSMDMRCALVLNGIHTFVTESDLVSRCLNITLKSIPDEARCSESELSAKLDEQLPSLIYTLHTLTAKIIAAKGSAKVLYRSRMADFSLWVAGLEAVLGQEAGVLQEAYKQNVEQAKVAGVVDDSLFVSLSTFAQRYSKSNPWHGTPHELLSALEAQTSVGLGSDMPKSAAAMSRKLHVLLDALTSNGVHVIRGRATDRYYNVWFEPKTSQSRDDGVEVTEHPAVPSSSSPHVDATHASDFDNTEELLG</sequence>
<gene>
    <name evidence="2" type="ORF">DAA48_23260</name>
</gene>
<dbReference type="EMBL" id="PZKL01000046">
    <property type="protein sequence ID" value="PTH78791.1"/>
    <property type="molecule type" value="Genomic_DNA"/>
</dbReference>
<accession>A0A2T4MW20</accession>
<dbReference type="Proteomes" id="UP000241986">
    <property type="component" value="Unassembled WGS sequence"/>
</dbReference>
<dbReference type="AlphaFoldDB" id="A0A2T4MW20"/>
<feature type="region of interest" description="Disordered" evidence="1">
    <location>
        <begin position="476"/>
        <end position="514"/>
    </location>
</feature>
<name>A0A2T4MW20_AERVE</name>
<comment type="caution">
    <text evidence="2">The sequence shown here is derived from an EMBL/GenBank/DDBJ whole genome shotgun (WGS) entry which is preliminary data.</text>
</comment>
<proteinExistence type="predicted"/>
<organism evidence="2 3">
    <name type="scientific">Aeromonas veronii</name>
    <dbReference type="NCBI Taxonomy" id="654"/>
    <lineage>
        <taxon>Bacteria</taxon>
        <taxon>Pseudomonadati</taxon>
        <taxon>Pseudomonadota</taxon>
        <taxon>Gammaproteobacteria</taxon>
        <taxon>Aeromonadales</taxon>
        <taxon>Aeromonadaceae</taxon>
        <taxon>Aeromonas</taxon>
    </lineage>
</organism>
<feature type="compositionally biased region" description="Basic and acidic residues" evidence="1">
    <location>
        <begin position="476"/>
        <end position="486"/>
    </location>
</feature>
<evidence type="ECO:0000313" key="3">
    <source>
        <dbReference type="Proteomes" id="UP000241986"/>
    </source>
</evidence>